<gene>
    <name evidence="3" type="ORF">QCA50_008728</name>
</gene>
<feature type="transmembrane region" description="Helical" evidence="1">
    <location>
        <begin position="76"/>
        <end position="93"/>
    </location>
</feature>
<dbReference type="Proteomes" id="UP001385951">
    <property type="component" value="Unassembled WGS sequence"/>
</dbReference>
<keyword evidence="1" id="KW-0812">Transmembrane</keyword>
<feature type="domain" description="DUF6533" evidence="2">
    <location>
        <begin position="33"/>
        <end position="71"/>
    </location>
</feature>
<feature type="transmembrane region" description="Helical" evidence="1">
    <location>
        <begin position="173"/>
        <end position="198"/>
    </location>
</feature>
<feature type="transmembrane region" description="Helical" evidence="1">
    <location>
        <begin position="25"/>
        <end position="48"/>
    </location>
</feature>
<feature type="transmembrane region" description="Helical" evidence="1">
    <location>
        <begin position="132"/>
        <end position="153"/>
    </location>
</feature>
<keyword evidence="4" id="KW-1185">Reference proteome</keyword>
<dbReference type="Pfam" id="PF20151">
    <property type="entry name" value="DUF6533"/>
    <property type="match status" value="1"/>
</dbReference>
<keyword evidence="1" id="KW-0472">Membrane</keyword>
<evidence type="ECO:0000259" key="2">
    <source>
        <dbReference type="Pfam" id="PF20151"/>
    </source>
</evidence>
<sequence>MESPNPIPTLRLPLPIPREGSPLTLGVYASFIVIAVTSTWLCDALLSLPDEIKMLRRRRINFPDIVYICSRKTNRVSTFAYLALAVLMATTRIDCRMASQAANSMAALCLPCTSFLFVLRIYGVFRECRTVLVVFILLWTSTLGAITQPFTIHRERTLTSDSVELCLTEVEKFSTFGLIAVAIFDTAIFIAISIRCITCGMAETWRERTKSFFDGKSMGNVSRLLLKTGQLYYLVSIGVTLSATVILLVPSVPAIIKCCVTFPGAAIQNSMACRVFRLLRQGLLDDSPNFCSTTLDISDMHPTPMAGRSEAEEKVTIPMACHLVGTGRGSIV</sequence>
<reference evidence="3 4" key="1">
    <citation type="submission" date="2022-09" db="EMBL/GenBank/DDBJ databases">
        <authorList>
            <person name="Palmer J.M."/>
        </authorList>
    </citation>
    <scope>NUCLEOTIDE SEQUENCE [LARGE SCALE GENOMIC DNA]</scope>
    <source>
        <strain evidence="3 4">DSM 7382</strain>
    </source>
</reference>
<accession>A0AAW0G4U6</accession>
<keyword evidence="1" id="KW-1133">Transmembrane helix</keyword>
<dbReference type="AlphaFoldDB" id="A0AAW0G4U6"/>
<evidence type="ECO:0000313" key="4">
    <source>
        <dbReference type="Proteomes" id="UP001385951"/>
    </source>
</evidence>
<name>A0AAW0G4U6_9APHY</name>
<feature type="transmembrane region" description="Helical" evidence="1">
    <location>
        <begin position="105"/>
        <end position="125"/>
    </location>
</feature>
<comment type="caution">
    <text evidence="3">The sequence shown here is derived from an EMBL/GenBank/DDBJ whole genome shotgun (WGS) entry which is preliminary data.</text>
</comment>
<evidence type="ECO:0000313" key="3">
    <source>
        <dbReference type="EMBL" id="KAK7688356.1"/>
    </source>
</evidence>
<feature type="transmembrane region" description="Helical" evidence="1">
    <location>
        <begin position="231"/>
        <end position="249"/>
    </location>
</feature>
<dbReference type="InterPro" id="IPR045340">
    <property type="entry name" value="DUF6533"/>
</dbReference>
<proteinExistence type="predicted"/>
<dbReference type="EMBL" id="JASBNA010000011">
    <property type="protein sequence ID" value="KAK7688356.1"/>
    <property type="molecule type" value="Genomic_DNA"/>
</dbReference>
<protein>
    <recommendedName>
        <fullName evidence="2">DUF6533 domain-containing protein</fullName>
    </recommendedName>
</protein>
<organism evidence="3 4">
    <name type="scientific">Cerrena zonata</name>
    <dbReference type="NCBI Taxonomy" id="2478898"/>
    <lineage>
        <taxon>Eukaryota</taxon>
        <taxon>Fungi</taxon>
        <taxon>Dikarya</taxon>
        <taxon>Basidiomycota</taxon>
        <taxon>Agaricomycotina</taxon>
        <taxon>Agaricomycetes</taxon>
        <taxon>Polyporales</taxon>
        <taxon>Cerrenaceae</taxon>
        <taxon>Cerrena</taxon>
    </lineage>
</organism>
<evidence type="ECO:0000256" key="1">
    <source>
        <dbReference type="SAM" id="Phobius"/>
    </source>
</evidence>